<dbReference type="SUPFAM" id="SSF53098">
    <property type="entry name" value="Ribonuclease H-like"/>
    <property type="match status" value="1"/>
</dbReference>
<evidence type="ECO:0000259" key="2">
    <source>
        <dbReference type="PROSITE" id="PS50879"/>
    </source>
</evidence>
<dbReference type="GO" id="GO:0003676">
    <property type="term" value="F:nucleic acid binding"/>
    <property type="evidence" value="ECO:0007669"/>
    <property type="project" value="InterPro"/>
</dbReference>
<dbReference type="EC" id="3.1.26.4" evidence="3"/>
<dbReference type="PROSITE" id="PS50879">
    <property type="entry name" value="RNASE_H_1"/>
    <property type="match status" value="1"/>
</dbReference>
<dbReference type="GO" id="GO:0004523">
    <property type="term" value="F:RNA-DNA hybrid ribonuclease activity"/>
    <property type="evidence" value="ECO:0007669"/>
    <property type="project" value="UniProtKB-EC"/>
</dbReference>
<name>A0A378VW63_NEIGO</name>
<dbReference type="Pfam" id="PF00075">
    <property type="entry name" value="RNase_H"/>
    <property type="match status" value="1"/>
</dbReference>
<keyword evidence="3" id="KW-0378">Hydrolase</keyword>
<dbReference type="InterPro" id="IPR012337">
    <property type="entry name" value="RNaseH-like_sf"/>
</dbReference>
<dbReference type="InterPro" id="IPR002156">
    <property type="entry name" value="RNaseH_domain"/>
</dbReference>
<dbReference type="Gene3D" id="3.30.420.10">
    <property type="entry name" value="Ribonuclease H-like superfamily/Ribonuclease H"/>
    <property type="match status" value="1"/>
</dbReference>
<proteinExistence type="predicted"/>
<evidence type="ECO:0000313" key="3">
    <source>
        <dbReference type="EMBL" id="SUA20592.1"/>
    </source>
</evidence>
<evidence type="ECO:0000256" key="1">
    <source>
        <dbReference type="SAM" id="MobiDB-lite"/>
    </source>
</evidence>
<dbReference type="EMBL" id="UGRI01000001">
    <property type="protein sequence ID" value="SUA20592.1"/>
    <property type="molecule type" value="Genomic_DNA"/>
</dbReference>
<feature type="region of interest" description="Disordered" evidence="1">
    <location>
        <begin position="1"/>
        <end position="25"/>
    </location>
</feature>
<dbReference type="InterPro" id="IPR036397">
    <property type="entry name" value="RNaseH_sf"/>
</dbReference>
<protein>
    <submittedName>
        <fullName evidence="3">Ribonuclease H</fullName>
        <ecNumber evidence="3">3.1.26.4</ecNumber>
    </submittedName>
</protein>
<sequence>MPISIRRNLSDGTTHKPLIITPDTTQRHDMDTPVYLYTDGACKGNPGAGGWGVLMRYGSREKNFSAAKRKPPTTAWS</sequence>
<gene>
    <name evidence="3" type="primary">rnhA_2</name>
    <name evidence="3" type="ORF">NCTC11421_00684</name>
</gene>
<reference evidence="3" key="1">
    <citation type="submission" date="2018-06" db="EMBL/GenBank/DDBJ databases">
        <authorList>
            <consortium name="Pathogen Informatics"/>
            <person name="Doyle S."/>
        </authorList>
    </citation>
    <scope>NUCLEOTIDE SEQUENCE [LARGE SCALE GENOMIC DNA]</scope>
    <source>
        <strain evidence="3">NCTC11421</strain>
    </source>
</reference>
<feature type="domain" description="RNase H type-1" evidence="2">
    <location>
        <begin position="30"/>
        <end position="77"/>
    </location>
</feature>
<organism evidence="3">
    <name type="scientific">Neisseria gonorrhoeae</name>
    <dbReference type="NCBI Taxonomy" id="485"/>
    <lineage>
        <taxon>Bacteria</taxon>
        <taxon>Pseudomonadati</taxon>
        <taxon>Pseudomonadota</taxon>
        <taxon>Betaproteobacteria</taxon>
        <taxon>Neisseriales</taxon>
        <taxon>Neisseriaceae</taxon>
        <taxon>Neisseria</taxon>
    </lineage>
</organism>
<dbReference type="AlphaFoldDB" id="A0A378VW63"/>
<accession>A0A378VW63</accession>